<dbReference type="Gene3D" id="1.20.120.450">
    <property type="entry name" value="dinb family like domain"/>
    <property type="match status" value="1"/>
</dbReference>
<accession>A0AAW5Q4W6</accession>
<gene>
    <name evidence="3" type="ORF">AB6N35_03045</name>
    <name evidence="2" type="ORF">M3D93_00580</name>
</gene>
<dbReference type="NCBIfam" id="TIGR03083">
    <property type="entry name" value="maleylpyruvate isomerase family mycothiol-dependent enzyme"/>
    <property type="match status" value="1"/>
</dbReference>
<dbReference type="Proteomes" id="UP001560293">
    <property type="component" value="Unassembled WGS sequence"/>
</dbReference>
<comment type="caution">
    <text evidence="2">The sequence shown here is derived from an EMBL/GenBank/DDBJ whole genome shotgun (WGS) entry which is preliminary data.</text>
</comment>
<dbReference type="RefSeq" id="WP_061914863.1">
    <property type="nucleotide sequence ID" value="NZ_JALXRO010000001.1"/>
</dbReference>
<reference evidence="2" key="1">
    <citation type="submission" date="2022-04" db="EMBL/GenBank/DDBJ databases">
        <title>Human microbiome associated bacterial genomes.</title>
        <authorList>
            <person name="Sandstrom S."/>
            <person name="Salamzade R."/>
            <person name="Kalan L.R."/>
        </authorList>
    </citation>
    <scope>NUCLEOTIDE SEQUENCE</scope>
    <source>
        <strain evidence="2">P3-SID1762</strain>
    </source>
</reference>
<dbReference type="EMBL" id="JALXTC010000001">
    <property type="protein sequence ID" value="MCT2116261.1"/>
    <property type="molecule type" value="Genomic_DNA"/>
</dbReference>
<evidence type="ECO:0000313" key="4">
    <source>
        <dbReference type="Proteomes" id="UP001206890"/>
    </source>
</evidence>
<organism evidence="2 4">
    <name type="scientific">Dietzia cinnamea</name>
    <dbReference type="NCBI Taxonomy" id="321318"/>
    <lineage>
        <taxon>Bacteria</taxon>
        <taxon>Bacillati</taxon>
        <taxon>Actinomycetota</taxon>
        <taxon>Actinomycetes</taxon>
        <taxon>Mycobacteriales</taxon>
        <taxon>Dietziaceae</taxon>
        <taxon>Dietzia</taxon>
    </lineage>
</organism>
<dbReference type="InterPro" id="IPR017517">
    <property type="entry name" value="Maleyloyr_isom"/>
</dbReference>
<evidence type="ECO:0000313" key="5">
    <source>
        <dbReference type="Proteomes" id="UP001560293"/>
    </source>
</evidence>
<dbReference type="InterPro" id="IPR024344">
    <property type="entry name" value="MDMPI_metal-binding"/>
</dbReference>
<evidence type="ECO:0000259" key="1">
    <source>
        <dbReference type="Pfam" id="PF11716"/>
    </source>
</evidence>
<dbReference type="SUPFAM" id="SSF109854">
    <property type="entry name" value="DinB/YfiT-like putative metalloenzymes"/>
    <property type="match status" value="1"/>
</dbReference>
<dbReference type="Proteomes" id="UP001206890">
    <property type="component" value="Unassembled WGS sequence"/>
</dbReference>
<dbReference type="AlphaFoldDB" id="A0AAW5Q4W6"/>
<sequence>MDDTQVWAAVDRRRSDIADYLEALPPDDWDRPSLCDAWTIREVAAHLTLAGLPRRRLAAPALRHPGGTNRLIRDTAVALAGRMTDQQIVGALRDMVGLHRPFPGLTCREALVDAVRHTQDITLPLGREIPVPTAEITAAADHVVSYGGRGNARVFRALPTGAVRLTATDADWASGEGPEVDGTMRDLFLLLTGRTVHLNRLGGPGAAALRERIAA</sequence>
<dbReference type="GO" id="GO:0016853">
    <property type="term" value="F:isomerase activity"/>
    <property type="evidence" value="ECO:0007669"/>
    <property type="project" value="UniProtKB-KW"/>
</dbReference>
<keyword evidence="2" id="KW-0413">Isomerase</keyword>
<reference evidence="3" key="3">
    <citation type="submission" date="2024-07" db="EMBL/GenBank/DDBJ databases">
        <authorList>
            <person name="Wildschutte H."/>
        </authorList>
    </citation>
    <scope>NUCLEOTIDE SEQUENCE</scope>
    <source>
        <strain evidence="3">N60</strain>
    </source>
</reference>
<evidence type="ECO:0000313" key="3">
    <source>
        <dbReference type="EMBL" id="MEX6463335.1"/>
    </source>
</evidence>
<dbReference type="EMBL" id="JBFTEZ010000002">
    <property type="protein sequence ID" value="MEX6463335.1"/>
    <property type="molecule type" value="Genomic_DNA"/>
</dbReference>
<dbReference type="InterPro" id="IPR034660">
    <property type="entry name" value="DinB/YfiT-like"/>
</dbReference>
<keyword evidence="5" id="KW-1185">Reference proteome</keyword>
<reference evidence="5" key="2">
    <citation type="submission" date="2024-07" db="EMBL/GenBank/DDBJ databases">
        <title>Pseudomonas strain that inhibits Aeromonas fish pathogens.</title>
        <authorList>
            <person name="Wildschutte H."/>
        </authorList>
    </citation>
    <scope>NUCLEOTIDE SEQUENCE [LARGE SCALE GENOMIC DNA]</scope>
    <source>
        <strain evidence="5">n60</strain>
    </source>
</reference>
<protein>
    <submittedName>
        <fullName evidence="2">Maleylpyruvate isomerase family mycothiol-dependent enzyme</fullName>
    </submittedName>
</protein>
<dbReference type="Pfam" id="PF11716">
    <property type="entry name" value="MDMPI_N"/>
    <property type="match status" value="1"/>
</dbReference>
<proteinExistence type="predicted"/>
<dbReference type="GO" id="GO:0046872">
    <property type="term" value="F:metal ion binding"/>
    <property type="evidence" value="ECO:0007669"/>
    <property type="project" value="InterPro"/>
</dbReference>
<evidence type="ECO:0000313" key="2">
    <source>
        <dbReference type="EMBL" id="MCT2116261.1"/>
    </source>
</evidence>
<feature type="domain" description="Mycothiol-dependent maleylpyruvate isomerase metal-binding" evidence="1">
    <location>
        <begin position="14"/>
        <end position="94"/>
    </location>
</feature>
<name>A0AAW5Q4W6_9ACTN</name>